<dbReference type="Proteomes" id="UP001233999">
    <property type="component" value="Unassembled WGS sequence"/>
</dbReference>
<dbReference type="GO" id="GO:0042393">
    <property type="term" value="F:histone binding"/>
    <property type="evidence" value="ECO:0007669"/>
    <property type="project" value="TreeGrafter"/>
</dbReference>
<dbReference type="InterPro" id="IPR028938">
    <property type="entry name" value="Rsf1-like"/>
</dbReference>
<feature type="compositionally biased region" description="Basic and acidic residues" evidence="1">
    <location>
        <begin position="688"/>
        <end position="708"/>
    </location>
</feature>
<feature type="compositionally biased region" description="Low complexity" evidence="1">
    <location>
        <begin position="2442"/>
        <end position="2470"/>
    </location>
</feature>
<feature type="region of interest" description="Disordered" evidence="1">
    <location>
        <begin position="2094"/>
        <end position="2569"/>
    </location>
</feature>
<feature type="region of interest" description="Disordered" evidence="1">
    <location>
        <begin position="1446"/>
        <end position="1614"/>
    </location>
</feature>
<feature type="compositionally biased region" description="Basic and acidic residues" evidence="1">
    <location>
        <begin position="1496"/>
        <end position="1505"/>
    </location>
</feature>
<feature type="region of interest" description="Disordered" evidence="1">
    <location>
        <begin position="778"/>
        <end position="814"/>
    </location>
</feature>
<feature type="compositionally biased region" description="Basic and acidic residues" evidence="1">
    <location>
        <begin position="789"/>
        <end position="814"/>
    </location>
</feature>
<feature type="region of interest" description="Disordered" evidence="1">
    <location>
        <begin position="1626"/>
        <end position="1660"/>
    </location>
</feature>
<feature type="compositionally biased region" description="Polar residues" evidence="1">
    <location>
        <begin position="327"/>
        <end position="341"/>
    </location>
</feature>
<evidence type="ECO:0000313" key="2">
    <source>
        <dbReference type="EMBL" id="KAJ9585686.1"/>
    </source>
</evidence>
<name>A0AAD8ED52_DIPPU</name>
<feature type="compositionally biased region" description="Polar residues" evidence="1">
    <location>
        <begin position="664"/>
        <end position="687"/>
    </location>
</feature>
<feature type="compositionally biased region" description="Basic and acidic residues" evidence="1">
    <location>
        <begin position="1263"/>
        <end position="1279"/>
    </location>
</feature>
<organism evidence="2 3">
    <name type="scientific">Diploptera punctata</name>
    <name type="common">Pacific beetle cockroach</name>
    <dbReference type="NCBI Taxonomy" id="6984"/>
    <lineage>
        <taxon>Eukaryota</taxon>
        <taxon>Metazoa</taxon>
        <taxon>Ecdysozoa</taxon>
        <taxon>Arthropoda</taxon>
        <taxon>Hexapoda</taxon>
        <taxon>Insecta</taxon>
        <taxon>Pterygota</taxon>
        <taxon>Neoptera</taxon>
        <taxon>Polyneoptera</taxon>
        <taxon>Dictyoptera</taxon>
        <taxon>Blattodea</taxon>
        <taxon>Blaberoidea</taxon>
        <taxon>Blaberidae</taxon>
        <taxon>Diplopterinae</taxon>
        <taxon>Diploptera</taxon>
    </lineage>
</organism>
<sequence>MATLQPNGLLRTGHIETVPQPLVDLHVKLLRKARKSVSGERWERAVIKFCHSYSNQDGWEVERFGYKKARLAVKLRILKMLLELQFDLNTKFKAEVNRLSAEQLRLQPLGRDKLGQTYWCQLDEDCNLRVYREDLDDETWEIVAKDREGMVQLISQLSSNDPFRNGPDAVLNEDSNSLEIEKPIIDTGQVIESPTGEEDDEEFEEIEDDEEEEDGSEHEKEKKQSSALKNGLKNENKVSTKDTVKESQDKTKTATENGESQAKKSIDSLKVENKNETNDSEISSKKDSRSQIDKEKEILDPEKNITGSATINNKNESKPIEDADKLSIQSKGCTLQTTNADVSKKDENLSASKKPDTSITKKEDSDTKKYAETSETREKSKTPNKNSDTKTASVITIKKPCISVRPLEQLVSKDRFLKPPKNGTKNLKQMGQEITRKNLEINNFQQKLKNEEFSKNRNEWNEGGFDLRTPAVGNKLTGSGRGLDFSGKKFIGNPYTHGMSMSETFHKAQENICDLSMKRPDKLSFNSTLYKGSGLATDLTLKKPSSSYHDFSQTMKEDRRLDIPKIETRTSINTLTEKLKANEHITVTNVHNKDTPILGSKRDIIGEAVEEPLMLIRGEGLGKDCNMGNPVFGSEEESDIEVGEAIEEPVLFIWGEGSGKDCDTGNTSRESENDGTNRNSQSGSTQLDGDKKLTGNEHTVSNKEDASNKVKLSTSMSSLYPRPLSSSEISNQKPRESRDIPVSISSNPTTYPKPEVSGQIMANKPKWTLGVQVIQKSTGDNTSLHKKTSRWDMGKPLEESKLQESQGVKDSKNMSEDITCKVPNVDRFTSVKSSGIDRISVESDEQFSKKPELILTSDKNKVSMISPGSRSITDERLPVTIEESFICSAGEISYLNMPLDVRLHKTPSPSSDIVSYVSKSSVPEAQNVPNYCSDKAVDSSTIGAVEKDKHSSLFSHQNFPEKEKMPAKRFFFGPGCLEFPERRNEIIDKGIEPNTITKKDADKITTKSDTSSSERNIGKVVDFLTQKNAGKSLSMSIDKSINKIPDDRNVGKGLASVTERGGRKSTEGSGERSIDKVIGLLTEKSARLAEIKSGEKHLDINKHSLKDKIAVKSANQSNKTIPDISNLKKDEKITDKTIIEKPIQNTMSSSANKSIEEEKQKPMMENKISNVTAELPEKSPGIIMNKSLEKDIRNENKSEKNLIVKTILNTASKCEKSSPGEVKSMTLQNELKSEKTFMKVTGDKVTDIHTSKEVGVKISEKTENKASKISDNQLEKGDKTSAVQTPGKIIDESTHKKIETIDSKKGKIINEQAVESTFSSKCTDKSSDVIVNKVNEKDRKSDEIKEKDKKDDTGKIEKDKLDDKPLDISMRRVEEKDENKVCDTSEIVSRKDINKTEDLSDKSDVKVNSSGNFSIKKDVNVEKTMNKTTKSTDTIGKTARLDLDITSKKSELSCSSSGKEEDSNNKITEKDLGKTDKSSEKSSKVDAIIEKTPNSETEKVRKITEDASNAKFNKSEETSVKSSDTALSSSNKPSEQLEIVTKDKTSSQFSVAKNAETSVKVTADLGPSNLSKGGEGTGSKAITSANKEMNKEEKDGTSKEKPLEKMQDNQKNDNAGALSIKPLMLQSKSSPGNIPLKMSQQAMMSSGKGRRKSVENITMDSKPVDKITATSEKAVDKIAATSDKTVDKVTAISDKPVDKVIATSDKPVDKITATSEKLVDKITVASNKLVNKITATSDSQPLGKQTIESVRTSEKPVATVEPIVAAEKALVEPVASAEKALGKQTIESVLLSDKPVTTVEPVASAEKTLGKQTIDSVQTSEKPMTTVEPAAPAEKKGKQTIDSVRTLEKPVITVEPAAPAEKTLGKQIIDSVQSPEKPVTTVEPPAEKTESPPKRTGFITLKPIETLLEKPRMNFQDDFGFVKKPMEGMPLPDKPYLYPVTEPSTERLVDKMKAVPGLGVTQMIRHPVDQQKMQHPGSMQPLRRPGVFSPDTSKEIMMGRPSPLKPDIKRVPMQKCSVSLENSPRSNKPSGHDDKSGNKTGLLPAVQSSEKLLQTLNTSVSIVEKPVPVKEVECEKLQRKIERRQDLTIITKDVNIPATKTRANKPDAGNKVLQNKDTGAVSVTIVSNVDKKKNNTEPKEATFQKSKNSAKPDEPQQKGKVGNLKSISVPKEKQSDSKISQIQVKSPTSKTPSELKSGTAKEEKKSDIPKSEKKETVTKGEEEVTKEEKTENEEKVDHEDKTVVKQKESQIKLPKKNKSAKAKPAEKKEKVEEKEEAPVTRSRRTRSSGPPVPYVEEVKKPATNKSSKAKTPEKQETKAKPVAQKRKSNKKLDSHSEDESGTVEGTRKRSLIDSEMEDAGGKRRKLRSKRTPDLQLRRSVEEQKRREGGDSSSDEDRGNDIPSRLDDTSDESQQPTQVVQVTAKGKAKSAKRGKGKSHAKGKSSLGSRTITDSPAISSDAPSDTSRADPSAPSPKSKPSPKKQDQIFMKIDIILDESKDAGPSSGPPVRQSRRIAQIKIKEEAERRKLEEMTLKELKEQQRRRKHDEKDSKDSADKRKRKKKATSCPSY</sequence>
<feature type="compositionally biased region" description="Polar residues" evidence="1">
    <location>
        <begin position="710"/>
        <end position="732"/>
    </location>
</feature>
<accession>A0AAD8ED52</accession>
<feature type="compositionally biased region" description="Basic and acidic residues" evidence="1">
    <location>
        <begin position="2129"/>
        <end position="2142"/>
    </location>
</feature>
<feature type="region of interest" description="Disordered" evidence="1">
    <location>
        <begin position="1862"/>
        <end position="1899"/>
    </location>
</feature>
<proteinExistence type="predicted"/>
<gene>
    <name evidence="2" type="ORF">L9F63_002476</name>
</gene>
<feature type="compositionally biased region" description="Basic and acidic residues" evidence="1">
    <location>
        <begin position="1334"/>
        <end position="1405"/>
    </location>
</feature>
<feature type="compositionally biased region" description="Basic and acidic residues" evidence="1">
    <location>
        <begin position="342"/>
        <end position="381"/>
    </location>
</feature>
<feature type="compositionally biased region" description="Polar residues" evidence="1">
    <location>
        <begin position="2411"/>
        <end position="2420"/>
    </location>
</feature>
<feature type="compositionally biased region" description="Polar residues" evidence="1">
    <location>
        <begin position="2016"/>
        <end position="2029"/>
    </location>
</feature>
<feature type="compositionally biased region" description="Polar residues" evidence="1">
    <location>
        <begin position="1520"/>
        <end position="1534"/>
    </location>
</feature>
<feature type="region of interest" description="Disordered" evidence="1">
    <location>
        <begin position="158"/>
        <end position="392"/>
    </location>
</feature>
<feature type="compositionally biased region" description="Basic and acidic residues" evidence="1">
    <location>
        <begin position="261"/>
        <end position="303"/>
    </location>
</feature>
<feature type="compositionally biased region" description="Basic and acidic residues" evidence="1">
    <location>
        <begin position="232"/>
        <end position="253"/>
    </location>
</feature>
<feature type="compositionally biased region" description="Basic and acidic residues" evidence="1">
    <location>
        <begin position="2370"/>
        <end position="2407"/>
    </location>
</feature>
<comment type="caution">
    <text evidence="2">The sequence shown here is derived from an EMBL/GenBank/DDBJ whole genome shotgun (WGS) entry which is preliminary data.</text>
</comment>
<feature type="compositionally biased region" description="Basic residues" evidence="1">
    <location>
        <begin position="2425"/>
        <end position="2441"/>
    </location>
</feature>
<feature type="compositionally biased region" description="Basic and acidic residues" evidence="1">
    <location>
        <begin position="1458"/>
        <end position="1489"/>
    </location>
</feature>
<feature type="compositionally biased region" description="Polar residues" evidence="1">
    <location>
        <begin position="1626"/>
        <end position="1644"/>
    </location>
</feature>
<reference evidence="2" key="1">
    <citation type="journal article" date="2023" name="IScience">
        <title>Live-bearing cockroach genome reveals convergent evolutionary mechanisms linked to viviparity in insects and beyond.</title>
        <authorList>
            <person name="Fouks B."/>
            <person name="Harrison M.C."/>
            <person name="Mikhailova A.A."/>
            <person name="Marchal E."/>
            <person name="English S."/>
            <person name="Carruthers M."/>
            <person name="Jennings E.C."/>
            <person name="Chiamaka E.L."/>
            <person name="Frigard R.A."/>
            <person name="Pippel M."/>
            <person name="Attardo G.M."/>
            <person name="Benoit J.B."/>
            <person name="Bornberg-Bauer E."/>
            <person name="Tobe S.S."/>
        </authorList>
    </citation>
    <scope>NUCLEOTIDE SEQUENCE</scope>
    <source>
        <strain evidence="2">Stay&amp;Tobe</strain>
    </source>
</reference>
<feature type="region of interest" description="Disordered" evidence="1">
    <location>
        <begin position="1263"/>
        <end position="1283"/>
    </location>
</feature>
<keyword evidence="3" id="KW-1185">Reference proteome</keyword>
<feature type="compositionally biased region" description="Basic and acidic residues" evidence="1">
    <location>
        <begin position="1060"/>
        <end position="1072"/>
    </location>
</feature>
<feature type="region of interest" description="Disordered" evidence="1">
    <location>
        <begin position="655"/>
        <end position="757"/>
    </location>
</feature>
<feature type="compositionally biased region" description="Polar residues" evidence="1">
    <location>
        <begin position="1546"/>
        <end position="1560"/>
    </location>
</feature>
<feature type="compositionally biased region" description="Basic and acidic residues" evidence="1">
    <location>
        <begin position="315"/>
        <end position="325"/>
    </location>
</feature>
<feature type="compositionally biased region" description="Basic and acidic residues" evidence="1">
    <location>
        <begin position="2263"/>
        <end position="2278"/>
    </location>
</feature>
<feature type="region of interest" description="Disordered" evidence="1">
    <location>
        <begin position="1332"/>
        <end position="1412"/>
    </location>
</feature>
<feature type="compositionally biased region" description="Acidic residues" evidence="1">
    <location>
        <begin position="195"/>
        <end position="216"/>
    </location>
</feature>
<evidence type="ECO:0000256" key="1">
    <source>
        <dbReference type="SAM" id="MobiDB-lite"/>
    </source>
</evidence>
<dbReference type="GO" id="GO:0031213">
    <property type="term" value="C:RSF complex"/>
    <property type="evidence" value="ECO:0007669"/>
    <property type="project" value="InterPro"/>
</dbReference>
<feature type="compositionally biased region" description="Basic and acidic residues" evidence="1">
    <location>
        <begin position="2518"/>
        <end position="2539"/>
    </location>
</feature>
<feature type="non-terminal residue" evidence="2">
    <location>
        <position position="2569"/>
    </location>
</feature>
<feature type="compositionally biased region" description="Polar residues" evidence="1">
    <location>
        <begin position="1810"/>
        <end position="1823"/>
    </location>
</feature>
<feature type="compositionally biased region" description="Basic and acidic residues" evidence="1">
    <location>
        <begin position="2310"/>
        <end position="2319"/>
    </location>
</feature>
<feature type="compositionally biased region" description="Basic and acidic residues" evidence="1">
    <location>
        <begin position="2199"/>
        <end position="2250"/>
    </location>
</feature>
<protein>
    <submittedName>
        <fullName evidence="2">Uncharacterized protein</fullName>
    </submittedName>
</protein>
<feature type="compositionally biased region" description="Polar residues" evidence="1">
    <location>
        <begin position="383"/>
        <end position="392"/>
    </location>
</feature>
<feature type="region of interest" description="Disordered" evidence="1">
    <location>
        <begin position="1970"/>
        <end position="2046"/>
    </location>
</feature>
<feature type="region of interest" description="Disordered" evidence="1">
    <location>
        <begin position="1810"/>
        <end position="1842"/>
    </location>
</feature>
<feature type="region of interest" description="Disordered" evidence="1">
    <location>
        <begin position="1050"/>
        <end position="1072"/>
    </location>
</feature>
<dbReference type="PANTHER" id="PTHR14296">
    <property type="entry name" value="REMODELING AND SPACING FACTOR 1"/>
    <property type="match status" value="1"/>
</dbReference>
<feature type="compositionally biased region" description="Polar residues" evidence="1">
    <location>
        <begin position="305"/>
        <end position="314"/>
    </location>
</feature>
<feature type="compositionally biased region" description="Basic and acidic residues" evidence="1">
    <location>
        <begin position="2546"/>
        <end position="2555"/>
    </location>
</feature>
<reference evidence="2" key="2">
    <citation type="submission" date="2023-05" db="EMBL/GenBank/DDBJ databases">
        <authorList>
            <person name="Fouks B."/>
        </authorList>
    </citation>
    <scope>NUCLEOTIDE SEQUENCE</scope>
    <source>
        <strain evidence="2">Stay&amp;Tobe</strain>
        <tissue evidence="2">Testes</tissue>
    </source>
</reference>
<dbReference type="PANTHER" id="PTHR14296:SF16">
    <property type="entry name" value="REMODELING AND SPACING FACTOR 1"/>
    <property type="match status" value="1"/>
</dbReference>
<dbReference type="GO" id="GO:0045892">
    <property type="term" value="P:negative regulation of DNA-templated transcription"/>
    <property type="evidence" value="ECO:0007669"/>
    <property type="project" value="TreeGrafter"/>
</dbReference>
<feature type="compositionally biased region" description="Basic and acidic residues" evidence="1">
    <location>
        <begin position="1588"/>
        <end position="1611"/>
    </location>
</feature>
<feature type="compositionally biased region" description="Polar residues" evidence="1">
    <location>
        <begin position="2177"/>
        <end position="2196"/>
    </location>
</feature>
<dbReference type="EMBL" id="JASPKZ010007251">
    <property type="protein sequence ID" value="KAJ9585686.1"/>
    <property type="molecule type" value="Genomic_DNA"/>
</dbReference>
<evidence type="ECO:0000313" key="3">
    <source>
        <dbReference type="Proteomes" id="UP001233999"/>
    </source>
</evidence>